<accession>A0A9W7CKY8</accession>
<dbReference type="Proteomes" id="UP001165121">
    <property type="component" value="Unassembled WGS sequence"/>
</dbReference>
<dbReference type="EMBL" id="BSXT01000846">
    <property type="protein sequence ID" value="GMF35057.1"/>
    <property type="molecule type" value="Genomic_DNA"/>
</dbReference>
<reference evidence="1" key="1">
    <citation type="submission" date="2023-04" db="EMBL/GenBank/DDBJ databases">
        <title>Phytophthora fragariaefolia NBRC 109709.</title>
        <authorList>
            <person name="Ichikawa N."/>
            <person name="Sato H."/>
            <person name="Tonouchi N."/>
        </authorList>
    </citation>
    <scope>NUCLEOTIDE SEQUENCE</scope>
    <source>
        <strain evidence="1">NBRC 109709</strain>
    </source>
</reference>
<evidence type="ECO:0000313" key="2">
    <source>
        <dbReference type="Proteomes" id="UP001165121"/>
    </source>
</evidence>
<keyword evidence="2" id="KW-1185">Reference proteome</keyword>
<evidence type="ECO:0000313" key="1">
    <source>
        <dbReference type="EMBL" id="GMF35057.1"/>
    </source>
</evidence>
<comment type="caution">
    <text evidence="1">The sequence shown here is derived from an EMBL/GenBank/DDBJ whole genome shotgun (WGS) entry which is preliminary data.</text>
</comment>
<sequence length="148" mass="15950">MEIEIHAPALRRPVARPLLASSICDYSFQSRDPAETVHQAASQLLNTYVIGPAAPTGPGAARLGAAHADLPGGTPTWRRLRSMMLGLGSGRRSLEGLVPWKLFELASPKWMLVTSVGSALTTQSSKQSDVCPQAISRDRVWGTFIMLL</sequence>
<dbReference type="AlphaFoldDB" id="A0A9W7CKY8"/>
<protein>
    <submittedName>
        <fullName evidence="1">Unnamed protein product</fullName>
    </submittedName>
</protein>
<gene>
    <name evidence="1" type="ORF">Pfra01_000918200</name>
</gene>
<dbReference type="OrthoDB" id="126776at2759"/>
<organism evidence="1 2">
    <name type="scientific">Phytophthora fragariaefolia</name>
    <dbReference type="NCBI Taxonomy" id="1490495"/>
    <lineage>
        <taxon>Eukaryota</taxon>
        <taxon>Sar</taxon>
        <taxon>Stramenopiles</taxon>
        <taxon>Oomycota</taxon>
        <taxon>Peronosporomycetes</taxon>
        <taxon>Peronosporales</taxon>
        <taxon>Peronosporaceae</taxon>
        <taxon>Phytophthora</taxon>
    </lineage>
</organism>
<proteinExistence type="predicted"/>
<name>A0A9W7CKY8_9STRA</name>